<reference evidence="1" key="1">
    <citation type="submission" date="2024-08" db="EMBL/GenBank/DDBJ databases">
        <authorList>
            <person name="Chaddad Z."/>
            <person name="Lamrabet M."/>
            <person name="Bouhnik O."/>
            <person name="Alami S."/>
            <person name="Wipf D."/>
            <person name="Courty P.E."/>
            <person name="Missbah El Idrissi M."/>
        </authorList>
    </citation>
    <scope>NUCLEOTIDE SEQUENCE</scope>
    <source>
        <strain evidence="1">LLZ17</strain>
    </source>
</reference>
<dbReference type="AlphaFoldDB" id="A0AB39XDL5"/>
<proteinExistence type="predicted"/>
<organism evidence="1">
    <name type="scientific">Bradyrhizobium sp. LLZ17</name>
    <dbReference type="NCBI Taxonomy" id="3239388"/>
    <lineage>
        <taxon>Bacteria</taxon>
        <taxon>Pseudomonadati</taxon>
        <taxon>Pseudomonadota</taxon>
        <taxon>Alphaproteobacteria</taxon>
        <taxon>Hyphomicrobiales</taxon>
        <taxon>Nitrobacteraceae</taxon>
        <taxon>Bradyrhizobium</taxon>
    </lineage>
</organism>
<dbReference type="Pfam" id="PF11287">
    <property type="entry name" value="DUF3088"/>
    <property type="match status" value="1"/>
</dbReference>
<sequence>MNRDLLFLLRPDFEDPAFPGRRFYCWHCALIEGVLASFPALADQLDVARIGWPRPRQAVVALVGEENQSLPLLVLADGATSPHQTGSYHGRAFIADKDGILAALSERHGFPDPHP</sequence>
<accession>A0AB39XDL5</accession>
<gene>
    <name evidence="1" type="ORF">AB8Z38_19715</name>
</gene>
<evidence type="ECO:0000313" key="1">
    <source>
        <dbReference type="EMBL" id="XDV55073.1"/>
    </source>
</evidence>
<dbReference type="RefSeq" id="WP_369719532.1">
    <property type="nucleotide sequence ID" value="NZ_CP165734.1"/>
</dbReference>
<name>A0AB39XDL5_9BRAD</name>
<dbReference type="EMBL" id="CP165734">
    <property type="protein sequence ID" value="XDV55073.1"/>
    <property type="molecule type" value="Genomic_DNA"/>
</dbReference>
<dbReference type="InterPro" id="IPR021439">
    <property type="entry name" value="DUF3088"/>
</dbReference>
<protein>
    <submittedName>
        <fullName evidence="1">DUF3088 domain-containing protein</fullName>
    </submittedName>
</protein>